<dbReference type="Gene3D" id="3.40.50.720">
    <property type="entry name" value="NAD(P)-binding Rossmann-like Domain"/>
    <property type="match status" value="1"/>
</dbReference>
<dbReference type="SUPFAM" id="SSF51735">
    <property type="entry name" value="NAD(P)-binding Rossmann-fold domains"/>
    <property type="match status" value="1"/>
</dbReference>
<sequence>MARMTAQPDPTLLAGEIALVTGASSGLGARFAELLAAHGAHVVAAARRTDRLAELVGRIEDAGGRASAVALDVTDAASITAAIEECAGGVGVPGILVNNAGIPDARRAHRMPLEVVDTVLDTNVRGPWLLSTGVAAKLIEAGRPGRIVNISSMAAFVYTGGAAALYSTAKAAVNRMTEALAVEWSAHRINVNAIAPGVFASEMTDGMIARIGDPSGAFPRQRIGLPEQLDSTLLYLVSPASECVTGTVVRVDDGQLSR</sequence>
<keyword evidence="2" id="KW-0560">Oxidoreductase</keyword>
<dbReference type="PRINTS" id="PR00081">
    <property type="entry name" value="GDHRDH"/>
</dbReference>
<dbReference type="PANTHER" id="PTHR42760:SF133">
    <property type="entry name" value="3-OXOACYL-[ACYL-CARRIER-PROTEIN] REDUCTASE"/>
    <property type="match status" value="1"/>
</dbReference>
<reference evidence="6" key="1">
    <citation type="journal article" date="2019" name="Int. J. Syst. Evol. Microbiol.">
        <title>The Global Catalogue of Microorganisms (GCM) 10K type strain sequencing project: providing services to taxonomists for standard genome sequencing and annotation.</title>
        <authorList>
            <consortium name="The Broad Institute Genomics Platform"/>
            <consortium name="The Broad Institute Genome Sequencing Center for Infectious Disease"/>
            <person name="Wu L."/>
            <person name="Ma J."/>
        </authorList>
    </citation>
    <scope>NUCLEOTIDE SEQUENCE [LARGE SCALE GENOMIC DNA]</scope>
    <source>
        <strain evidence="6">JCM 16703</strain>
    </source>
</reference>
<proteinExistence type="inferred from homology"/>
<evidence type="ECO:0000313" key="5">
    <source>
        <dbReference type="EMBL" id="GAA4129544.1"/>
    </source>
</evidence>
<protein>
    <submittedName>
        <fullName evidence="5">SDR family oxidoreductase</fullName>
    </submittedName>
</protein>
<organism evidence="5 6">
    <name type="scientific">Nocardioides fonticola</name>
    <dbReference type="NCBI Taxonomy" id="450363"/>
    <lineage>
        <taxon>Bacteria</taxon>
        <taxon>Bacillati</taxon>
        <taxon>Actinomycetota</taxon>
        <taxon>Actinomycetes</taxon>
        <taxon>Propionibacteriales</taxon>
        <taxon>Nocardioidaceae</taxon>
        <taxon>Nocardioides</taxon>
    </lineage>
</organism>
<evidence type="ECO:0000256" key="3">
    <source>
        <dbReference type="RuleBase" id="RU000363"/>
    </source>
</evidence>
<feature type="domain" description="Ketoreductase" evidence="4">
    <location>
        <begin position="16"/>
        <end position="187"/>
    </location>
</feature>
<dbReference type="SMART" id="SM00822">
    <property type="entry name" value="PKS_KR"/>
    <property type="match status" value="1"/>
</dbReference>
<dbReference type="PANTHER" id="PTHR42760">
    <property type="entry name" value="SHORT-CHAIN DEHYDROGENASES/REDUCTASES FAMILY MEMBER"/>
    <property type="match status" value="1"/>
</dbReference>
<dbReference type="InterPro" id="IPR002347">
    <property type="entry name" value="SDR_fam"/>
</dbReference>
<dbReference type="InterPro" id="IPR036291">
    <property type="entry name" value="NAD(P)-bd_dom_sf"/>
</dbReference>
<dbReference type="PRINTS" id="PR00080">
    <property type="entry name" value="SDRFAMILY"/>
</dbReference>
<dbReference type="Proteomes" id="UP001501495">
    <property type="component" value="Unassembled WGS sequence"/>
</dbReference>
<name>A0ABP7Y2L5_9ACTN</name>
<dbReference type="InterPro" id="IPR057326">
    <property type="entry name" value="KR_dom"/>
</dbReference>
<gene>
    <name evidence="5" type="ORF">GCM10022215_42200</name>
</gene>
<keyword evidence="6" id="KW-1185">Reference proteome</keyword>
<evidence type="ECO:0000259" key="4">
    <source>
        <dbReference type="SMART" id="SM00822"/>
    </source>
</evidence>
<evidence type="ECO:0000313" key="6">
    <source>
        <dbReference type="Proteomes" id="UP001501495"/>
    </source>
</evidence>
<dbReference type="EMBL" id="BAAAZH010000036">
    <property type="protein sequence ID" value="GAA4129544.1"/>
    <property type="molecule type" value="Genomic_DNA"/>
</dbReference>
<dbReference type="CDD" id="cd05233">
    <property type="entry name" value="SDR_c"/>
    <property type="match status" value="1"/>
</dbReference>
<dbReference type="Pfam" id="PF00106">
    <property type="entry name" value="adh_short"/>
    <property type="match status" value="1"/>
</dbReference>
<comment type="similarity">
    <text evidence="1 3">Belongs to the short-chain dehydrogenases/reductases (SDR) family.</text>
</comment>
<accession>A0ABP7Y2L5</accession>
<evidence type="ECO:0000256" key="1">
    <source>
        <dbReference type="ARBA" id="ARBA00006484"/>
    </source>
</evidence>
<evidence type="ECO:0000256" key="2">
    <source>
        <dbReference type="ARBA" id="ARBA00023002"/>
    </source>
</evidence>
<comment type="caution">
    <text evidence="5">The sequence shown here is derived from an EMBL/GenBank/DDBJ whole genome shotgun (WGS) entry which is preliminary data.</text>
</comment>